<keyword evidence="5 10" id="KW-0223">Dioxygenase</keyword>
<dbReference type="InterPro" id="IPR027450">
    <property type="entry name" value="AlkB-like"/>
</dbReference>
<dbReference type="Proteomes" id="UP000560000">
    <property type="component" value="Unassembled WGS sequence"/>
</dbReference>
<comment type="caution">
    <text evidence="10">The sequence shown here is derived from an EMBL/GenBank/DDBJ whole genome shotgun (WGS) entry which is preliminary data.</text>
</comment>
<dbReference type="GO" id="GO:0016787">
    <property type="term" value="F:hydrolase activity"/>
    <property type="evidence" value="ECO:0007669"/>
    <property type="project" value="UniProtKB-ARBA"/>
</dbReference>
<evidence type="ECO:0000256" key="5">
    <source>
        <dbReference type="ARBA" id="ARBA00022964"/>
    </source>
</evidence>
<comment type="cofactor">
    <cofactor evidence="1">
        <name>Fe(2+)</name>
        <dbReference type="ChEBI" id="CHEBI:29033"/>
    </cofactor>
</comment>
<dbReference type="Pfam" id="PF13532">
    <property type="entry name" value="2OG-FeII_Oxy_2"/>
    <property type="match status" value="1"/>
</dbReference>
<keyword evidence="3" id="KW-0227">DNA damage</keyword>
<dbReference type="InterPro" id="IPR037151">
    <property type="entry name" value="AlkB-like_sf"/>
</dbReference>
<evidence type="ECO:0000256" key="6">
    <source>
        <dbReference type="ARBA" id="ARBA00023002"/>
    </source>
</evidence>
<keyword evidence="8" id="KW-0234">DNA repair</keyword>
<feature type="domain" description="Fe2OG dioxygenase" evidence="9">
    <location>
        <begin position="105"/>
        <end position="203"/>
    </location>
</feature>
<evidence type="ECO:0000256" key="1">
    <source>
        <dbReference type="ARBA" id="ARBA00001954"/>
    </source>
</evidence>
<sequence length="203" mass="22723">MQGGLLADRDLCLHPSLPGAELTLWPHWLEAGEADPLLHRLQADIPFTQHRLRLFGREVDAPRLSCWVGDPGASYRYSGARFAPQPWTPALSALRERVQVACAATFNSVLVNLYRDGDDAMGWHSDDEPELGPDPIIASVSLGAQRRFRLRARDGSDAKLDLDLPHGSLLCMAGATQRRYRHALPRSRRVTQARLNLTFRRIV</sequence>
<keyword evidence="4" id="KW-0460">Magnesium</keyword>
<keyword evidence="2" id="KW-0479">Metal-binding</keyword>
<dbReference type="InterPro" id="IPR032854">
    <property type="entry name" value="ALKBH3"/>
</dbReference>
<dbReference type="PANTHER" id="PTHR31212">
    <property type="entry name" value="ALPHA-KETOGLUTARATE-DEPENDENT DIOXYGENASE ALKB HOMOLOG 3"/>
    <property type="match status" value="1"/>
</dbReference>
<evidence type="ECO:0000256" key="4">
    <source>
        <dbReference type="ARBA" id="ARBA00022842"/>
    </source>
</evidence>
<name>A0A841KGN8_9GAMM</name>
<dbReference type="FunFam" id="2.60.120.590:FF:000004">
    <property type="entry name" value="DNA oxidative demethylase ALKBH2"/>
    <property type="match status" value="1"/>
</dbReference>
<evidence type="ECO:0000256" key="7">
    <source>
        <dbReference type="ARBA" id="ARBA00023004"/>
    </source>
</evidence>
<dbReference type="GO" id="GO:0006307">
    <property type="term" value="P:DNA alkylation repair"/>
    <property type="evidence" value="ECO:0007669"/>
    <property type="project" value="InterPro"/>
</dbReference>
<evidence type="ECO:0000313" key="10">
    <source>
        <dbReference type="EMBL" id="MBB6184215.1"/>
    </source>
</evidence>
<dbReference type="GO" id="GO:0046872">
    <property type="term" value="F:metal ion binding"/>
    <property type="evidence" value="ECO:0007669"/>
    <property type="project" value="UniProtKB-KW"/>
</dbReference>
<gene>
    <name evidence="10" type="ORF">HNQ86_001560</name>
</gene>
<dbReference type="PANTHER" id="PTHR31212:SF4">
    <property type="entry name" value="ALPHA-KETOGLUTARATE-DEPENDENT DIOXYGENASE ALKB HOMOLOG 3"/>
    <property type="match status" value="1"/>
</dbReference>
<dbReference type="InterPro" id="IPR005123">
    <property type="entry name" value="Oxoglu/Fe-dep_dioxygenase_dom"/>
</dbReference>
<dbReference type="PROSITE" id="PS51471">
    <property type="entry name" value="FE2OG_OXY"/>
    <property type="match status" value="1"/>
</dbReference>
<dbReference type="AlphaFoldDB" id="A0A841KGN8"/>
<evidence type="ECO:0000259" key="9">
    <source>
        <dbReference type="PROSITE" id="PS51471"/>
    </source>
</evidence>
<keyword evidence="7" id="KW-0408">Iron</keyword>
<evidence type="ECO:0000256" key="3">
    <source>
        <dbReference type="ARBA" id="ARBA00022763"/>
    </source>
</evidence>
<dbReference type="GO" id="GO:0032451">
    <property type="term" value="F:demethylase activity"/>
    <property type="evidence" value="ECO:0007669"/>
    <property type="project" value="UniProtKB-ARBA"/>
</dbReference>
<keyword evidence="6" id="KW-0560">Oxidoreductase</keyword>
<evidence type="ECO:0000313" key="11">
    <source>
        <dbReference type="Proteomes" id="UP000560000"/>
    </source>
</evidence>
<evidence type="ECO:0000256" key="2">
    <source>
        <dbReference type="ARBA" id="ARBA00022723"/>
    </source>
</evidence>
<dbReference type="OrthoDB" id="190276at2"/>
<dbReference type="GO" id="GO:0140097">
    <property type="term" value="F:catalytic activity, acting on DNA"/>
    <property type="evidence" value="ECO:0007669"/>
    <property type="project" value="UniProtKB-ARBA"/>
</dbReference>
<dbReference type="GO" id="GO:0016705">
    <property type="term" value="F:oxidoreductase activity, acting on paired donors, with incorporation or reduction of molecular oxygen"/>
    <property type="evidence" value="ECO:0007669"/>
    <property type="project" value="UniProtKB-ARBA"/>
</dbReference>
<proteinExistence type="predicted"/>
<evidence type="ECO:0000256" key="8">
    <source>
        <dbReference type="ARBA" id="ARBA00023204"/>
    </source>
</evidence>
<dbReference type="SUPFAM" id="SSF51197">
    <property type="entry name" value="Clavaminate synthase-like"/>
    <property type="match status" value="1"/>
</dbReference>
<dbReference type="EMBL" id="JACHET010000001">
    <property type="protein sequence ID" value="MBB6184215.1"/>
    <property type="molecule type" value="Genomic_DNA"/>
</dbReference>
<dbReference type="RefSeq" id="WP_052394635.1">
    <property type="nucleotide sequence ID" value="NZ_JACHET010000001.1"/>
</dbReference>
<protein>
    <submittedName>
        <fullName evidence="10">Alkylated DNA repair dioxygenase AlkB</fullName>
    </submittedName>
</protein>
<accession>A0A841KGN8</accession>
<organism evidence="10 11">
    <name type="scientific">Oleiagrimonas soli</name>
    <dbReference type="NCBI Taxonomy" id="1543381"/>
    <lineage>
        <taxon>Bacteria</taxon>
        <taxon>Pseudomonadati</taxon>
        <taxon>Pseudomonadota</taxon>
        <taxon>Gammaproteobacteria</taxon>
        <taxon>Lysobacterales</taxon>
        <taxon>Rhodanobacteraceae</taxon>
        <taxon>Oleiagrimonas</taxon>
    </lineage>
</organism>
<dbReference type="Gene3D" id="2.60.120.590">
    <property type="entry name" value="Alpha-ketoglutarate-dependent dioxygenase AlkB-like"/>
    <property type="match status" value="1"/>
</dbReference>
<reference evidence="10 11" key="1">
    <citation type="submission" date="2020-08" db="EMBL/GenBank/DDBJ databases">
        <title>Genomic Encyclopedia of Type Strains, Phase IV (KMG-IV): sequencing the most valuable type-strain genomes for metagenomic binning, comparative biology and taxonomic classification.</title>
        <authorList>
            <person name="Goeker M."/>
        </authorList>
    </citation>
    <scope>NUCLEOTIDE SEQUENCE [LARGE SCALE GENOMIC DNA]</scope>
    <source>
        <strain evidence="10 11">DSM 107085</strain>
    </source>
</reference>
<dbReference type="GO" id="GO:0051213">
    <property type="term" value="F:dioxygenase activity"/>
    <property type="evidence" value="ECO:0007669"/>
    <property type="project" value="UniProtKB-KW"/>
</dbReference>